<evidence type="ECO:0000256" key="1">
    <source>
        <dbReference type="ARBA" id="ARBA00023125"/>
    </source>
</evidence>
<evidence type="ECO:0000259" key="3">
    <source>
        <dbReference type="PROSITE" id="PS50977"/>
    </source>
</evidence>
<keyword evidence="1 2" id="KW-0238">DNA-binding</keyword>
<feature type="domain" description="HTH tetR-type" evidence="3">
    <location>
        <begin position="5"/>
        <end position="65"/>
    </location>
</feature>
<dbReference type="Proteomes" id="UP000664701">
    <property type="component" value="Chromosome"/>
</dbReference>
<dbReference type="PANTHER" id="PTHR43479:SF7">
    <property type="entry name" value="TETR-FAMILY TRANSCRIPTIONAL REGULATOR"/>
    <property type="match status" value="1"/>
</dbReference>
<gene>
    <name evidence="4" type="ORF">DOK78_000809</name>
</gene>
<evidence type="ECO:0000313" key="4">
    <source>
        <dbReference type="EMBL" id="WYJ76183.1"/>
    </source>
</evidence>
<dbReference type="Pfam" id="PF14278">
    <property type="entry name" value="TetR_C_8"/>
    <property type="match status" value="1"/>
</dbReference>
<feature type="DNA-binding region" description="H-T-H motif" evidence="2">
    <location>
        <begin position="28"/>
        <end position="47"/>
    </location>
</feature>
<evidence type="ECO:0000313" key="5">
    <source>
        <dbReference type="Proteomes" id="UP000664701"/>
    </source>
</evidence>
<sequence length="189" mass="22466">MAEGKKTKAAIAAAYIQLCEEKEWAKISVQDIALRTEINRQTFYYHFPDKKTLLRWVYLNDSLRYLAADEVSLDNWEEQALKMLKTMQEKSVFYHNTLAGERDILMNEFFQVVQEVFKQLFQQVDEEHVLSTQDIQFYSRFFSFGCSGILEAWIRGNFQETPLDIATQLLRLAQDIEVYSYRIYQRNEE</sequence>
<reference evidence="4 5" key="2">
    <citation type="submission" date="2024-03" db="EMBL/GenBank/DDBJ databases">
        <title>The Genome Sequence of Enterococcus sp. DIV2402.</title>
        <authorList>
            <consortium name="The Broad Institute Genomics Platform"/>
            <consortium name="The Broad Institute Microbial Omics Core"/>
            <consortium name="The Broad Institute Genomic Center for Infectious Diseases"/>
            <person name="Earl A."/>
            <person name="Manson A."/>
            <person name="Gilmore M."/>
            <person name="Schwartman J."/>
            <person name="Shea T."/>
            <person name="Abouelleil A."/>
            <person name="Cao P."/>
            <person name="Chapman S."/>
            <person name="Cusick C."/>
            <person name="Young S."/>
            <person name="Neafsey D."/>
            <person name="Nusbaum C."/>
            <person name="Birren B."/>
        </authorList>
    </citation>
    <scope>NUCLEOTIDE SEQUENCE [LARGE SCALE GENOMIC DNA]</scope>
    <source>
        <strain evidence="4 5">DIV2402</strain>
    </source>
</reference>
<dbReference type="PROSITE" id="PS50977">
    <property type="entry name" value="HTH_TETR_2"/>
    <property type="match status" value="1"/>
</dbReference>
<dbReference type="PANTHER" id="PTHR43479">
    <property type="entry name" value="ACREF/ENVCD OPERON REPRESSOR-RELATED"/>
    <property type="match status" value="1"/>
</dbReference>
<dbReference type="SUPFAM" id="SSF46689">
    <property type="entry name" value="Homeodomain-like"/>
    <property type="match status" value="1"/>
</dbReference>
<accession>A0ABZ2SJZ9</accession>
<evidence type="ECO:0000256" key="2">
    <source>
        <dbReference type="PROSITE-ProRule" id="PRU00335"/>
    </source>
</evidence>
<name>A0ABZ2SJZ9_9ENTE</name>
<keyword evidence="5" id="KW-1185">Reference proteome</keyword>
<dbReference type="Gene3D" id="1.10.357.10">
    <property type="entry name" value="Tetracycline Repressor, domain 2"/>
    <property type="match status" value="1"/>
</dbReference>
<dbReference type="Pfam" id="PF00440">
    <property type="entry name" value="TetR_N"/>
    <property type="match status" value="1"/>
</dbReference>
<protein>
    <recommendedName>
        <fullName evidence="3">HTH tetR-type domain-containing protein</fullName>
    </recommendedName>
</protein>
<dbReference type="InterPro" id="IPR039532">
    <property type="entry name" value="TetR_C_Firmicutes"/>
</dbReference>
<dbReference type="InterPro" id="IPR050624">
    <property type="entry name" value="HTH-type_Tx_Regulator"/>
</dbReference>
<organism evidence="4 5">
    <name type="scientific">Candidatus Enterococcus lowellii</name>
    <dbReference type="NCBI Taxonomy" id="2230877"/>
    <lineage>
        <taxon>Bacteria</taxon>
        <taxon>Bacillati</taxon>
        <taxon>Bacillota</taxon>
        <taxon>Bacilli</taxon>
        <taxon>Lactobacillales</taxon>
        <taxon>Enterococcaceae</taxon>
        <taxon>Enterococcus</taxon>
    </lineage>
</organism>
<dbReference type="EMBL" id="CP147251">
    <property type="protein sequence ID" value="WYJ76183.1"/>
    <property type="molecule type" value="Genomic_DNA"/>
</dbReference>
<reference evidence="4 5" key="1">
    <citation type="submission" date="2021-03" db="EMBL/GenBank/DDBJ databases">
        <authorList>
            <person name="Gilmore M.S."/>
            <person name="Schwartzman J."/>
            <person name="Van Tyne D."/>
            <person name="Martin M."/>
            <person name="Earl A.M."/>
            <person name="Manson A.L."/>
            <person name="Straub T."/>
            <person name="Salamzade R."/>
            <person name="Saavedra J."/>
            <person name="Lebreton F."/>
            <person name="Prichula J."/>
            <person name="Schaufler K."/>
            <person name="Gaca A."/>
            <person name="Sgardioli B."/>
            <person name="Wagenaar J."/>
            <person name="Strong T."/>
        </authorList>
    </citation>
    <scope>NUCLEOTIDE SEQUENCE [LARGE SCALE GENOMIC DNA]</scope>
    <source>
        <strain evidence="4 5">DIV2402</strain>
    </source>
</reference>
<proteinExistence type="predicted"/>
<dbReference type="RefSeq" id="WP_207942546.1">
    <property type="nucleotide sequence ID" value="NZ_CP147251.1"/>
</dbReference>
<dbReference type="InterPro" id="IPR001647">
    <property type="entry name" value="HTH_TetR"/>
</dbReference>
<dbReference type="InterPro" id="IPR009057">
    <property type="entry name" value="Homeodomain-like_sf"/>
</dbReference>